<feature type="chain" id="PRO_5021980785" description="Ice-binding protein C-terminal domain-containing protein" evidence="1">
    <location>
        <begin position="28"/>
        <end position="560"/>
    </location>
</feature>
<dbReference type="Pfam" id="PF07589">
    <property type="entry name" value="PEP-CTERM"/>
    <property type="match status" value="1"/>
</dbReference>
<evidence type="ECO:0000259" key="2">
    <source>
        <dbReference type="Pfam" id="PF07589"/>
    </source>
</evidence>
<protein>
    <recommendedName>
        <fullName evidence="2">Ice-binding protein C-terminal domain-containing protein</fullName>
    </recommendedName>
</protein>
<gene>
    <name evidence="3" type="ORF">HG15A2_45840</name>
</gene>
<organism evidence="3 4">
    <name type="scientific">Adhaeretor mobilis</name>
    <dbReference type="NCBI Taxonomy" id="1930276"/>
    <lineage>
        <taxon>Bacteria</taxon>
        <taxon>Pseudomonadati</taxon>
        <taxon>Planctomycetota</taxon>
        <taxon>Planctomycetia</taxon>
        <taxon>Pirellulales</taxon>
        <taxon>Lacipirellulaceae</taxon>
        <taxon>Adhaeretor</taxon>
    </lineage>
</organism>
<dbReference type="AlphaFoldDB" id="A0A517N280"/>
<dbReference type="InterPro" id="IPR013424">
    <property type="entry name" value="Ice-binding_C"/>
</dbReference>
<dbReference type="KEGG" id="amob:HG15A2_45840"/>
<dbReference type="Proteomes" id="UP000319852">
    <property type="component" value="Chromosome"/>
</dbReference>
<keyword evidence="4" id="KW-1185">Reference proteome</keyword>
<evidence type="ECO:0000313" key="3">
    <source>
        <dbReference type="EMBL" id="QDT01242.1"/>
    </source>
</evidence>
<feature type="signal peptide" evidence="1">
    <location>
        <begin position="1"/>
        <end position="27"/>
    </location>
</feature>
<evidence type="ECO:0000256" key="1">
    <source>
        <dbReference type="SAM" id="SignalP"/>
    </source>
</evidence>
<sequence precursor="true">MNYKQSLVSVPVLYFLLTASLGSPAQAQLITTRQVSTGDISPTLYAQVNNGGPFEPPAGVVFRNVQLFTPAVDGTTLAFISSSFEANFFNPVAYFEAGLFLIDGLTPQLHSDGTTNLNVKPIVHGVTDPGVGAFANGPSSGGAAVGFDFAPNSISLSNGSVSVFTLQNGPGNRYGLYEGTTTTVTTAPVPSVEVIADQNHTVLAGAEVAVAGTSANGHHDSFSFARDGDRTVAAVLLTNDRWVLTSYENGVRENLLISGGGAEAIDLPDGPFLNTKYVDADGGQIALISSDKVYKFDTANNASLLVDAGGPLNYLTLDGDDVVVGRGGPTSGGFNPVVTTRGRGGSIRPDLHFLGAAVGSIAQVQDSALVDLVDSSTPIPGTAETFAAFGPYSYSEGNLAFVGSGPSASGIGGLFVQYLGEVFEVLSIGDTFDGKMVTGVDINRRGLDGDLLAFVVSFESIDLPNNDIMYDQSIYTLSLSENFAAAGDFDIDGDVDGADFLEWQRIDGTPTGLSEWQTNYGTPPGPLSLLTAVPEPSGTMLLGLSAFGILCRSKRQPLEQ</sequence>
<dbReference type="EMBL" id="CP036263">
    <property type="protein sequence ID" value="QDT01242.1"/>
    <property type="molecule type" value="Genomic_DNA"/>
</dbReference>
<proteinExistence type="predicted"/>
<accession>A0A517N280</accession>
<feature type="domain" description="Ice-binding protein C-terminal" evidence="2">
    <location>
        <begin position="532"/>
        <end position="555"/>
    </location>
</feature>
<evidence type="ECO:0000313" key="4">
    <source>
        <dbReference type="Proteomes" id="UP000319852"/>
    </source>
</evidence>
<keyword evidence="1" id="KW-0732">Signal</keyword>
<reference evidence="3 4" key="1">
    <citation type="submission" date="2019-02" db="EMBL/GenBank/DDBJ databases">
        <title>Deep-cultivation of Planctomycetes and their phenomic and genomic characterization uncovers novel biology.</title>
        <authorList>
            <person name="Wiegand S."/>
            <person name="Jogler M."/>
            <person name="Boedeker C."/>
            <person name="Pinto D."/>
            <person name="Vollmers J."/>
            <person name="Rivas-Marin E."/>
            <person name="Kohn T."/>
            <person name="Peeters S.H."/>
            <person name="Heuer A."/>
            <person name="Rast P."/>
            <person name="Oberbeckmann S."/>
            <person name="Bunk B."/>
            <person name="Jeske O."/>
            <person name="Meyerdierks A."/>
            <person name="Storesund J.E."/>
            <person name="Kallscheuer N."/>
            <person name="Luecker S."/>
            <person name="Lage O.M."/>
            <person name="Pohl T."/>
            <person name="Merkel B.J."/>
            <person name="Hornburger P."/>
            <person name="Mueller R.-W."/>
            <person name="Bruemmer F."/>
            <person name="Labrenz M."/>
            <person name="Spormann A.M."/>
            <person name="Op den Camp H."/>
            <person name="Overmann J."/>
            <person name="Amann R."/>
            <person name="Jetten M.S.M."/>
            <person name="Mascher T."/>
            <person name="Medema M.H."/>
            <person name="Devos D.P."/>
            <person name="Kaster A.-K."/>
            <person name="Ovreas L."/>
            <person name="Rohde M."/>
            <person name="Galperin M.Y."/>
            <person name="Jogler C."/>
        </authorList>
    </citation>
    <scope>NUCLEOTIDE SEQUENCE [LARGE SCALE GENOMIC DNA]</scope>
    <source>
        <strain evidence="3 4">HG15A2</strain>
    </source>
</reference>
<name>A0A517N280_9BACT</name>